<dbReference type="RefSeq" id="WP_019920910.1">
    <property type="nucleotide sequence ID" value="NZ_CP140152.1"/>
</dbReference>
<evidence type="ECO:0000313" key="1">
    <source>
        <dbReference type="EMBL" id="WQH06900.1"/>
    </source>
</evidence>
<accession>A0ABZ0Y4E5</accession>
<dbReference type="Proteomes" id="UP001326110">
    <property type="component" value="Chromosome"/>
</dbReference>
<dbReference type="EMBL" id="CP140152">
    <property type="protein sequence ID" value="WQH06900.1"/>
    <property type="molecule type" value="Genomic_DNA"/>
</dbReference>
<reference evidence="1 2" key="1">
    <citation type="submission" date="2023-11" db="EMBL/GenBank/DDBJ databases">
        <title>MicrobeMod: A computational toolkit for identifying prokaryotic methylation and restriction-modification with nanopore sequencing.</title>
        <authorList>
            <person name="Crits-Christoph A."/>
            <person name="Kang S.C."/>
            <person name="Lee H."/>
            <person name="Ostrov N."/>
        </authorList>
    </citation>
    <scope>NUCLEOTIDE SEQUENCE [LARGE SCALE GENOMIC DNA]</scope>
    <source>
        <strain evidence="1 2">ATCC 25935</strain>
    </source>
</reference>
<sequence>MTNFVEVLNQMWAAFVVGPYNALSLAGGTMTGPLASISTIGAEGEVTSRHRLLSPKLHIGVVGADPDISVIARIGSIEGAEVLALANVGSFFHGDGGLGNGLPTCLNISRNGPTGRGVTSKGTFNGNGADYAEYLIKGLLCGTIVPGQIIGIDADGRLTDKWDLAISFAVKSTNPCMVGGDTWAAHLGPRPIAPVRQDGDTDEQWVDALAAAQVGQQVFDAELEQARRQVDRIAFAGQVPVNLQGAAPGQFIVPVQDGDGIGGLAIDEADITLRQYMRALGRVIAIEDDGRARIIVKVA</sequence>
<protein>
    <submittedName>
        <fullName evidence="1">Uncharacterized protein</fullName>
    </submittedName>
</protein>
<gene>
    <name evidence="1" type="ORF">SR858_11380</name>
</gene>
<dbReference type="GeneID" id="43162724"/>
<evidence type="ECO:0000313" key="2">
    <source>
        <dbReference type="Proteomes" id="UP001326110"/>
    </source>
</evidence>
<name>A0ABZ0Y4E5_9BURK</name>
<keyword evidence="2" id="KW-1185">Reference proteome</keyword>
<proteinExistence type="predicted"/>
<organism evidence="1 2">
    <name type="scientific">Duganella zoogloeoides</name>
    <dbReference type="NCBI Taxonomy" id="75659"/>
    <lineage>
        <taxon>Bacteria</taxon>
        <taxon>Pseudomonadati</taxon>
        <taxon>Pseudomonadota</taxon>
        <taxon>Betaproteobacteria</taxon>
        <taxon>Burkholderiales</taxon>
        <taxon>Oxalobacteraceae</taxon>
        <taxon>Telluria group</taxon>
        <taxon>Duganella</taxon>
    </lineage>
</organism>